<evidence type="ECO:0000313" key="2">
    <source>
        <dbReference type="EMBL" id="GFO63998.1"/>
    </source>
</evidence>
<sequence>MTETSTRTIVHYSLKLISKHDNSEANPALIKSCFEAIASLPKVERKHDDATSKKVHFLDHTVRSGTNILSGYFKSAKYDYRPPLIDKNTLAERRSPKSKSEGEQEKTHFALRVDKDDALLLLEQKKAGISIGTHLPCFAPARALSLLIILFQSHNLIQNTTQMAQCKGSG</sequence>
<protein>
    <submittedName>
        <fullName evidence="2">Uncharacterized protein</fullName>
    </submittedName>
</protein>
<name>A0A6V8MUY2_9BACT</name>
<accession>A0A6V8MUY2</accession>
<dbReference type="Proteomes" id="UP000568888">
    <property type="component" value="Unassembled WGS sequence"/>
</dbReference>
<proteinExistence type="predicted"/>
<dbReference type="EMBL" id="BLXY01000002">
    <property type="protein sequence ID" value="GFO63998.1"/>
    <property type="molecule type" value="Genomic_DNA"/>
</dbReference>
<evidence type="ECO:0000256" key="1">
    <source>
        <dbReference type="SAM" id="MobiDB-lite"/>
    </source>
</evidence>
<comment type="caution">
    <text evidence="2">The sequence shown here is derived from an EMBL/GenBank/DDBJ whole genome shotgun (WGS) entry which is preliminary data.</text>
</comment>
<dbReference type="RefSeq" id="WP_183346811.1">
    <property type="nucleotide sequence ID" value="NZ_BLXY01000002.1"/>
</dbReference>
<dbReference type="AlphaFoldDB" id="A0A6V8MUY2"/>
<gene>
    <name evidence="2" type="ORF">GMPD_19170</name>
</gene>
<feature type="region of interest" description="Disordered" evidence="1">
    <location>
        <begin position="88"/>
        <end position="107"/>
    </location>
</feature>
<evidence type="ECO:0000313" key="3">
    <source>
        <dbReference type="Proteomes" id="UP000568888"/>
    </source>
</evidence>
<reference evidence="3" key="1">
    <citation type="submission" date="2020-06" db="EMBL/GenBank/DDBJ databases">
        <title>Draft genomic sequecing of Geomonas sp. Red736.</title>
        <authorList>
            <person name="Itoh H."/>
            <person name="Xu Z.X."/>
            <person name="Ushijima N."/>
            <person name="Masuda Y."/>
            <person name="Shiratori Y."/>
            <person name="Senoo K."/>
        </authorList>
    </citation>
    <scope>NUCLEOTIDE SEQUENCE [LARGE SCALE GENOMIC DNA]</scope>
    <source>
        <strain evidence="3">Red736</strain>
    </source>
</reference>
<feature type="compositionally biased region" description="Basic and acidic residues" evidence="1">
    <location>
        <begin position="89"/>
        <end position="107"/>
    </location>
</feature>
<organism evidence="2 3">
    <name type="scientific">Geomonas paludis</name>
    <dbReference type="NCBI Taxonomy" id="2740185"/>
    <lineage>
        <taxon>Bacteria</taxon>
        <taxon>Pseudomonadati</taxon>
        <taxon>Thermodesulfobacteriota</taxon>
        <taxon>Desulfuromonadia</taxon>
        <taxon>Geobacterales</taxon>
        <taxon>Geobacteraceae</taxon>
        <taxon>Geomonas</taxon>
    </lineage>
</organism>